<proteinExistence type="predicted"/>
<sequence>MGNYNTKISELDKLLNDITDSNRHQEIIK</sequence>
<accession>A0A0F3RDD9</accession>
<gene>
    <name evidence="1" type="ORF">RAT170B_1284</name>
</gene>
<evidence type="ECO:0000313" key="2">
    <source>
        <dbReference type="Proteomes" id="UP000033736"/>
    </source>
</evidence>
<keyword evidence="2" id="KW-1185">Reference proteome</keyword>
<organism evidence="1 2">
    <name type="scientific">Rickettsia argasii T170-B</name>
    <dbReference type="NCBI Taxonomy" id="1268837"/>
    <lineage>
        <taxon>Bacteria</taxon>
        <taxon>Pseudomonadati</taxon>
        <taxon>Pseudomonadota</taxon>
        <taxon>Alphaproteobacteria</taxon>
        <taxon>Rickettsiales</taxon>
        <taxon>Rickettsiaceae</taxon>
        <taxon>Rickettsieae</taxon>
        <taxon>Rickettsia</taxon>
        <taxon>spotted fever group</taxon>
    </lineage>
</organism>
<evidence type="ECO:0000313" key="1">
    <source>
        <dbReference type="EMBL" id="KJW04475.1"/>
    </source>
</evidence>
<dbReference type="Proteomes" id="UP000033736">
    <property type="component" value="Unassembled WGS sequence"/>
</dbReference>
<name>A0A0F3RDD9_9RICK</name>
<dbReference type="AlphaFoldDB" id="A0A0F3RDD9"/>
<protein>
    <submittedName>
        <fullName evidence="1">Uncharacterized protein</fullName>
    </submittedName>
</protein>
<reference evidence="1 2" key="1">
    <citation type="submission" date="2015-01" db="EMBL/GenBank/DDBJ databases">
        <title>Genome Sequencing of Rickettsiales /home/snadendla/prok_pipe/test/illegal_ec_num.txt.</title>
        <authorList>
            <person name="Daugherty S.C."/>
            <person name="Su Q."/>
            <person name="Abolude K."/>
            <person name="Beier-Sexton M."/>
            <person name="Carlyon J.A."/>
            <person name="Carter R."/>
            <person name="Day N.P."/>
            <person name="Dumler S.J."/>
            <person name="Dyachenko V."/>
            <person name="Godinez A."/>
            <person name="Kurtti T.J."/>
            <person name="Lichay M."/>
            <person name="Mullins K.E."/>
            <person name="Ott S."/>
            <person name="Pappas-Brown V."/>
            <person name="Paris D.H."/>
            <person name="Patel P."/>
            <person name="Richards A.L."/>
            <person name="Sadzewicz L."/>
            <person name="Sears K."/>
            <person name="Seidman D."/>
            <person name="Sengamalay N."/>
            <person name="Stenos J."/>
            <person name="Tallon L.J."/>
            <person name="Vincent G."/>
            <person name="Fraser C.M."/>
            <person name="Munderloh U."/>
            <person name="Dunning-Hotopp J.C."/>
        </authorList>
    </citation>
    <scope>NUCLEOTIDE SEQUENCE [LARGE SCALE GENOMIC DNA]</scope>
    <source>
        <strain evidence="1 2">T170-B</strain>
    </source>
</reference>
<comment type="caution">
    <text evidence="1">The sequence shown here is derived from an EMBL/GenBank/DDBJ whole genome shotgun (WGS) entry which is preliminary data.</text>
</comment>
<dbReference type="EMBL" id="LAOQ01000004">
    <property type="protein sequence ID" value="KJW04475.1"/>
    <property type="molecule type" value="Genomic_DNA"/>
</dbReference>
<dbReference type="PATRIC" id="fig|1268837.3.peg.1505"/>